<dbReference type="Gene3D" id="2.170.130.10">
    <property type="entry name" value="TonB-dependent receptor, plug domain"/>
    <property type="match status" value="1"/>
</dbReference>
<evidence type="ECO:0000256" key="4">
    <source>
        <dbReference type="ARBA" id="ARBA00022452"/>
    </source>
</evidence>
<keyword evidence="16" id="KW-1185">Reference proteome</keyword>
<dbReference type="Pfam" id="PF00593">
    <property type="entry name" value="TonB_dep_Rec_b-barrel"/>
    <property type="match status" value="1"/>
</dbReference>
<keyword evidence="3 10" id="KW-0813">Transport</keyword>
<dbReference type="GO" id="GO:0009279">
    <property type="term" value="C:cell outer membrane"/>
    <property type="evidence" value="ECO:0007669"/>
    <property type="project" value="UniProtKB-SubCell"/>
</dbReference>
<evidence type="ECO:0000259" key="14">
    <source>
        <dbReference type="Pfam" id="PF07715"/>
    </source>
</evidence>
<dbReference type="InterPro" id="IPR039426">
    <property type="entry name" value="TonB-dep_rcpt-like"/>
</dbReference>
<protein>
    <submittedName>
        <fullName evidence="15">TonB-dependent receptor plug domain-containing protein</fullName>
    </submittedName>
</protein>
<organism evidence="15 16">
    <name type="scientific">Janthinobacterium violaceinigrum</name>
    <dbReference type="NCBI Taxonomy" id="2654252"/>
    <lineage>
        <taxon>Bacteria</taxon>
        <taxon>Pseudomonadati</taxon>
        <taxon>Pseudomonadota</taxon>
        <taxon>Betaproteobacteria</taxon>
        <taxon>Burkholderiales</taxon>
        <taxon>Oxalobacteraceae</taxon>
        <taxon>Janthinobacterium</taxon>
    </lineage>
</organism>
<feature type="chain" id="PRO_5026097010" evidence="12">
    <location>
        <begin position="33"/>
        <end position="938"/>
    </location>
</feature>
<keyword evidence="12" id="KW-0732">Signal</keyword>
<dbReference type="PANTHER" id="PTHR47234:SF2">
    <property type="entry name" value="TONB-DEPENDENT RECEPTOR"/>
    <property type="match status" value="1"/>
</dbReference>
<proteinExistence type="inferred from homology"/>
<sequence length="938" mass="100007">MLKETVISHAVRIVCAGGVAAALSVASQSAIAQDAQGADAQIQRVEVTGSSIKRIAAEGALPVTILTAEAIRTSGATSVTDLVKKLSSAQGATTESSSVGGSTFGFSGISVHNVGETRTLVLLNGKRLAQFGGQTLTGFAAGFDLNSIPISAIQRVELLTDGASALYGADAIAGVVNFITKHDTTEGDVSIGYSAPKNGAREKRISATKGFGNLEDDGYNVVLTFGHDERDKLGSVDRSFASTGKVQFSANGKRYQKQQFSASPIPANATDDQGQLISPYQKTNGSCPDKTFRVIEPYNDGSGLVDDYCGYDFVKDLEIYPERKRDNFMASGTFKIAGQEVYADVLLSRTKQTSRIAPVPGAIAVDAGTALHNKYLLPIGITGDSTAFYRLFDMGQRTSKDTADFASVVVGTRGVAAGWDYNASYNFSESRVKGSISGYPGAIAVNNLTSSGLLDPFVGPGKQSTAAQEAIKAATFSGYWDGGTSRLQTINLNASTEVRRLPGGAMMLGVGANINREEFSAKPSPFAQGILADPVKGTLCGGTTGLECDQRFGDAASSQPYSASRTSKGVFGELIAPVLKELELGAALRFDEFSDFGGATTAKASFKWTPAPTLLIRGSVGNGFHAPTVPQVNALQRGYGVTSDKYTCTPALQAIATRLNAQCQPGNRQYDQLAGGNRDLQPEKSKQATIGFRYEPISAITLGADLWHVQIRDSFGQLTEQLVFANPANFPKSWGVNKDVGTGTTYLAFLADNQNLGKSFATGVDIDISGRYRSGIGLFTSQLNATRMLREDVQLERNGKYYSALGNFADLGTVTFRTRGQWTNTLKTGNWANSLTVNFLSGYKDQETTVDVLDASGAVTGQEKIRMEVGFYSTLDWQTVWTPSKSWVFTAGVLNLTDKSPPFVPSTSGANRGQQFGYDDRYYDPRGRTGYLNASYKF</sequence>
<dbReference type="RefSeq" id="WP_152281610.1">
    <property type="nucleotide sequence ID" value="NZ_WFLI01000004.1"/>
</dbReference>
<keyword evidence="7 10" id="KW-0472">Membrane</keyword>
<dbReference type="PROSITE" id="PS52016">
    <property type="entry name" value="TONB_DEPENDENT_REC_3"/>
    <property type="match status" value="1"/>
</dbReference>
<evidence type="ECO:0000256" key="2">
    <source>
        <dbReference type="ARBA" id="ARBA00009810"/>
    </source>
</evidence>
<keyword evidence="6 11" id="KW-0798">TonB box</keyword>
<evidence type="ECO:0000256" key="7">
    <source>
        <dbReference type="ARBA" id="ARBA00023136"/>
    </source>
</evidence>
<dbReference type="InterPro" id="IPR036942">
    <property type="entry name" value="Beta-barrel_TonB_sf"/>
</dbReference>
<evidence type="ECO:0000256" key="1">
    <source>
        <dbReference type="ARBA" id="ARBA00004571"/>
    </source>
</evidence>
<reference evidence="15 16" key="1">
    <citation type="submission" date="2019-10" db="EMBL/GenBank/DDBJ databases">
        <title>Three novel species isolated from a subtropical stream in China.</title>
        <authorList>
            <person name="Lu H."/>
        </authorList>
    </citation>
    <scope>NUCLEOTIDE SEQUENCE [LARGE SCALE GENOMIC DNA]</scope>
    <source>
        <strain evidence="15 16">FT13W</strain>
    </source>
</reference>
<evidence type="ECO:0000256" key="12">
    <source>
        <dbReference type="SAM" id="SignalP"/>
    </source>
</evidence>
<dbReference type="SUPFAM" id="SSF56935">
    <property type="entry name" value="Porins"/>
    <property type="match status" value="1"/>
</dbReference>
<evidence type="ECO:0000256" key="5">
    <source>
        <dbReference type="ARBA" id="ARBA00022692"/>
    </source>
</evidence>
<keyword evidence="5 10" id="KW-0812">Transmembrane</keyword>
<dbReference type="EMBL" id="WFLI01000004">
    <property type="protein sequence ID" value="KAB8066049.1"/>
    <property type="molecule type" value="Genomic_DNA"/>
</dbReference>
<evidence type="ECO:0000256" key="11">
    <source>
        <dbReference type="RuleBase" id="RU003357"/>
    </source>
</evidence>
<comment type="caution">
    <text evidence="15">The sequence shown here is derived from an EMBL/GenBank/DDBJ whole genome shotgun (WGS) entry which is preliminary data.</text>
</comment>
<evidence type="ECO:0000256" key="6">
    <source>
        <dbReference type="ARBA" id="ARBA00023077"/>
    </source>
</evidence>
<dbReference type="Gene3D" id="2.40.170.20">
    <property type="entry name" value="TonB-dependent receptor, beta-barrel domain"/>
    <property type="match status" value="1"/>
</dbReference>
<evidence type="ECO:0000259" key="13">
    <source>
        <dbReference type="Pfam" id="PF00593"/>
    </source>
</evidence>
<evidence type="ECO:0000256" key="8">
    <source>
        <dbReference type="ARBA" id="ARBA00023170"/>
    </source>
</evidence>
<comment type="subcellular location">
    <subcellularLocation>
        <location evidence="1 10">Cell outer membrane</location>
        <topology evidence="1 10">Multi-pass membrane protein</topology>
    </subcellularLocation>
</comment>
<dbReference type="PANTHER" id="PTHR47234">
    <property type="match status" value="1"/>
</dbReference>
<dbReference type="AlphaFoldDB" id="A0A6I1I8L8"/>
<evidence type="ECO:0000313" key="16">
    <source>
        <dbReference type="Proteomes" id="UP000468717"/>
    </source>
</evidence>
<evidence type="ECO:0000256" key="3">
    <source>
        <dbReference type="ARBA" id="ARBA00022448"/>
    </source>
</evidence>
<dbReference type="Pfam" id="PF07715">
    <property type="entry name" value="Plug"/>
    <property type="match status" value="1"/>
</dbReference>
<accession>A0A6I1I8L8</accession>
<name>A0A6I1I8L8_9BURK</name>
<feature type="signal peptide" evidence="12">
    <location>
        <begin position="1"/>
        <end position="32"/>
    </location>
</feature>
<dbReference type="InterPro" id="IPR037066">
    <property type="entry name" value="Plug_dom_sf"/>
</dbReference>
<feature type="domain" description="TonB-dependent receptor-like beta-barrel" evidence="13">
    <location>
        <begin position="402"/>
        <end position="896"/>
    </location>
</feature>
<dbReference type="InterPro" id="IPR012910">
    <property type="entry name" value="Plug_dom"/>
</dbReference>
<feature type="domain" description="TonB-dependent receptor plug" evidence="14">
    <location>
        <begin position="61"/>
        <end position="175"/>
    </location>
</feature>
<dbReference type="Proteomes" id="UP000468717">
    <property type="component" value="Unassembled WGS sequence"/>
</dbReference>
<evidence type="ECO:0000256" key="9">
    <source>
        <dbReference type="ARBA" id="ARBA00023237"/>
    </source>
</evidence>
<evidence type="ECO:0000256" key="10">
    <source>
        <dbReference type="PROSITE-ProRule" id="PRU01360"/>
    </source>
</evidence>
<keyword evidence="4 10" id="KW-1134">Transmembrane beta strand</keyword>
<dbReference type="InterPro" id="IPR000531">
    <property type="entry name" value="Beta-barrel_TonB"/>
</dbReference>
<comment type="similarity">
    <text evidence="2 10 11">Belongs to the TonB-dependent receptor family.</text>
</comment>
<keyword evidence="9 10" id="KW-0998">Cell outer membrane</keyword>
<evidence type="ECO:0000313" key="15">
    <source>
        <dbReference type="EMBL" id="KAB8066049.1"/>
    </source>
</evidence>
<keyword evidence="8 15" id="KW-0675">Receptor</keyword>
<gene>
    <name evidence="15" type="ORF">GCN75_04885</name>
</gene>